<name>A0A0F9R9D4_9ZZZZ</name>
<organism evidence="1">
    <name type="scientific">marine sediment metagenome</name>
    <dbReference type="NCBI Taxonomy" id="412755"/>
    <lineage>
        <taxon>unclassified sequences</taxon>
        <taxon>metagenomes</taxon>
        <taxon>ecological metagenomes</taxon>
    </lineage>
</organism>
<protein>
    <submittedName>
        <fullName evidence="1">Uncharacterized protein</fullName>
    </submittedName>
</protein>
<sequence length="206" mass="23666">MKTNILVQYDGGGYSGCFWEWNYFYIDKDGKFYDIQSSGIGGITTRLAAMLLIDNDSNDFSNKVYVYSLDSEKDMKAFATECNPHHILGVVRWFGEHNDPDIELLAICSQCGQKISDQDDIPIEDGGIICPDCHSAGWCECCDEYVGPDCIKEVDAEEYGHEYICLACEQYHDLEKQNEERRALRFQSLCTGKPDMFSDEMRWHWI</sequence>
<dbReference type="EMBL" id="LAZR01003859">
    <property type="protein sequence ID" value="KKN14038.1"/>
    <property type="molecule type" value="Genomic_DNA"/>
</dbReference>
<comment type="caution">
    <text evidence="1">The sequence shown here is derived from an EMBL/GenBank/DDBJ whole genome shotgun (WGS) entry which is preliminary data.</text>
</comment>
<accession>A0A0F9R9D4</accession>
<evidence type="ECO:0000313" key="1">
    <source>
        <dbReference type="EMBL" id="KKN14038.1"/>
    </source>
</evidence>
<gene>
    <name evidence="1" type="ORF">LCGC14_1000340</name>
</gene>
<proteinExistence type="predicted"/>
<dbReference type="AlphaFoldDB" id="A0A0F9R9D4"/>
<reference evidence="1" key="1">
    <citation type="journal article" date="2015" name="Nature">
        <title>Complex archaea that bridge the gap between prokaryotes and eukaryotes.</title>
        <authorList>
            <person name="Spang A."/>
            <person name="Saw J.H."/>
            <person name="Jorgensen S.L."/>
            <person name="Zaremba-Niedzwiedzka K."/>
            <person name="Martijn J."/>
            <person name="Lind A.E."/>
            <person name="van Eijk R."/>
            <person name="Schleper C."/>
            <person name="Guy L."/>
            <person name="Ettema T.J."/>
        </authorList>
    </citation>
    <scope>NUCLEOTIDE SEQUENCE</scope>
</reference>